<name>A0A517NT65_9BACT</name>
<evidence type="ECO:0000313" key="3">
    <source>
        <dbReference type="Proteomes" id="UP000319817"/>
    </source>
</evidence>
<keyword evidence="1" id="KW-0732">Signal</keyword>
<gene>
    <name evidence="2" type="ORF">K239x_22760</name>
</gene>
<dbReference type="Gene3D" id="1.20.120.400">
    <property type="entry name" value="Nickel-containing superoxide dismutase"/>
    <property type="match status" value="1"/>
</dbReference>
<dbReference type="InterPro" id="IPR036502">
    <property type="entry name" value="NiSOD_sf"/>
</dbReference>
<protein>
    <submittedName>
        <fullName evidence="2">Nickel-containing superoxide dismutase</fullName>
    </submittedName>
</protein>
<accession>A0A517NT65</accession>
<evidence type="ECO:0000313" key="2">
    <source>
        <dbReference type="EMBL" id="QDT10320.1"/>
    </source>
</evidence>
<dbReference type="InterPro" id="IPR014123">
    <property type="entry name" value="Superoxide_dismutase_Ni-type"/>
</dbReference>
<dbReference type="SUPFAM" id="SSF109770">
    <property type="entry name" value="Nickel-containing superoxide dismutase, NiSOD"/>
    <property type="match status" value="1"/>
</dbReference>
<keyword evidence="3" id="KW-1185">Reference proteome</keyword>
<dbReference type="OrthoDB" id="9790847at2"/>
<sequence length="155" mass="17326" precursor="true">MRFAPAFLSLAIVCLASSVASAHCQVPCGIYSDQLRFEQMLEDEHTISKAQLQINELSGGEIDAQTVNQMGRWVSTKEEHATNIQNTIAAYFMAQRIKTDNPKYTEQLVAAHKVMVAAMKCKQSADPATAKSLEKSIFELYKAYEGKEPTFEHKH</sequence>
<feature type="signal peptide" evidence="1">
    <location>
        <begin position="1"/>
        <end position="22"/>
    </location>
</feature>
<evidence type="ECO:0000256" key="1">
    <source>
        <dbReference type="SAM" id="SignalP"/>
    </source>
</evidence>
<organism evidence="2 3">
    <name type="scientific">Stieleria marina</name>
    <dbReference type="NCBI Taxonomy" id="1930275"/>
    <lineage>
        <taxon>Bacteria</taxon>
        <taxon>Pseudomonadati</taxon>
        <taxon>Planctomycetota</taxon>
        <taxon>Planctomycetia</taxon>
        <taxon>Pirellulales</taxon>
        <taxon>Pirellulaceae</taxon>
        <taxon>Stieleria</taxon>
    </lineage>
</organism>
<dbReference type="GO" id="GO:0016151">
    <property type="term" value="F:nickel cation binding"/>
    <property type="evidence" value="ECO:0007669"/>
    <property type="project" value="InterPro"/>
</dbReference>
<proteinExistence type="predicted"/>
<dbReference type="Proteomes" id="UP000319817">
    <property type="component" value="Chromosome"/>
</dbReference>
<dbReference type="Pfam" id="PF09055">
    <property type="entry name" value="Sod_Ni"/>
    <property type="match status" value="1"/>
</dbReference>
<dbReference type="EMBL" id="CP036526">
    <property type="protein sequence ID" value="QDT10320.1"/>
    <property type="molecule type" value="Genomic_DNA"/>
</dbReference>
<reference evidence="2 3" key="1">
    <citation type="submission" date="2019-02" db="EMBL/GenBank/DDBJ databases">
        <title>Deep-cultivation of Planctomycetes and their phenomic and genomic characterization uncovers novel biology.</title>
        <authorList>
            <person name="Wiegand S."/>
            <person name="Jogler M."/>
            <person name="Boedeker C."/>
            <person name="Pinto D."/>
            <person name="Vollmers J."/>
            <person name="Rivas-Marin E."/>
            <person name="Kohn T."/>
            <person name="Peeters S.H."/>
            <person name="Heuer A."/>
            <person name="Rast P."/>
            <person name="Oberbeckmann S."/>
            <person name="Bunk B."/>
            <person name="Jeske O."/>
            <person name="Meyerdierks A."/>
            <person name="Storesund J.E."/>
            <person name="Kallscheuer N."/>
            <person name="Luecker S."/>
            <person name="Lage O.M."/>
            <person name="Pohl T."/>
            <person name="Merkel B.J."/>
            <person name="Hornburger P."/>
            <person name="Mueller R.-W."/>
            <person name="Bruemmer F."/>
            <person name="Labrenz M."/>
            <person name="Spormann A.M."/>
            <person name="Op den Camp H."/>
            <person name="Overmann J."/>
            <person name="Amann R."/>
            <person name="Jetten M.S.M."/>
            <person name="Mascher T."/>
            <person name="Medema M.H."/>
            <person name="Devos D.P."/>
            <person name="Kaster A.-K."/>
            <person name="Ovreas L."/>
            <person name="Rohde M."/>
            <person name="Galperin M.Y."/>
            <person name="Jogler C."/>
        </authorList>
    </citation>
    <scope>NUCLEOTIDE SEQUENCE [LARGE SCALE GENOMIC DNA]</scope>
    <source>
        <strain evidence="2 3">K23_9</strain>
    </source>
</reference>
<feature type="chain" id="PRO_5021909473" evidence="1">
    <location>
        <begin position="23"/>
        <end position="155"/>
    </location>
</feature>
<dbReference type="AlphaFoldDB" id="A0A517NT65"/>
<dbReference type="GO" id="GO:0004784">
    <property type="term" value="F:superoxide dismutase activity"/>
    <property type="evidence" value="ECO:0007669"/>
    <property type="project" value="InterPro"/>
</dbReference>